<sequence length="1021" mass="113129">MHVLEHLDTWKPYTVQTEHLILSLHLSFFRRADVQGHLSSPADNLEELVASDRAMESAYEVSSATFTMRPSPPMENGDDSKKCHKMALAGTGEVREAYYAARGTLTEPSPVSDNRGTSRPERTFVASEGKEFPLGESETSISRASRTSLRSGQQAPPPTYTSHIPPPEKERKAAGPSPLGETLRYPSNASGWPGDGSEVQPSESDGRSRAEPAAPAWEREGGTYSRLDSRTLSDSGTPASSLTDRDQDGFYTGVFKATLVDLTPPSPVTGPVDPLDPSSPSDMETLVDTLKSIEKPSRTRTTRLSHSSIFPLLPPIVEDTPSPSTTEPASSPITSSGPASSPVKSFSEETEKQEPDHHQQMQQPTPAAIDKPTLPPDLGFSRSNHDMRSPLTLMKLHQPQGGDQGRGLTPPLRAPYDSIAMLKSSRISDASPEEPTSPTQVNSDYSVPEICLFSEENAEGKKVVFRDTSEDARIFGFPIKASSLIVNAGLWLVYAQPFFLGDPCVLEVGGFPTPASWGVTDPYVGSVHPLKIGEPRVEKPNEPKLVIYEKAYFTGKSREIYTTMRDFMTRMDRQQSVFMYSVGSVKILGGCWVGYEKEGFRGHQYLLEEGEYHDWRVWGGCNSELRSVRFIRADFSDPMVILHEVPDEEVEGVESNTFEVTEAIPDVEPFGFRTLTRSIHVLSGAWVAYSHVDFSGDQYILEKGFYNNCADWGSVDNRICSIQPILRILLYSEPDFQGSCRVCGHNEGSFSENFKANSCRVLGGSWVLYEGREFSGDMHSLSEGDYPNLTSMGCPLNCTIRSVKTVPLFAVPSISLFGLECFEGREITLESEVLNMLDEGFNNHILSVRVNSGCWVVCEHSNYRGRQFLLEPIEITNWHKFSELSTIGSLYPIRPVQRNHYLSIQGGVEEMKSGRVVVTEGVEGMSDVWYYEDGLIKNKLGPTMSLQVMGNVESGAKVVLWSETRLPTQTWTAELSGRVVSVTYPGMVLDIKGGKSYDRDHVIIHQETEDRPCQQWELELL</sequence>
<name>A0AAY4EQS8_9TELE</name>
<gene>
    <name evidence="5" type="primary">MDC1</name>
</gene>
<dbReference type="InterPro" id="IPR011024">
    <property type="entry name" value="G_crystallin-like"/>
</dbReference>
<dbReference type="InterPro" id="IPR000772">
    <property type="entry name" value="Ricin_B_lectin"/>
</dbReference>
<dbReference type="PROSITE" id="PS50231">
    <property type="entry name" value="RICIN_B_LECTIN"/>
    <property type="match status" value="1"/>
</dbReference>
<feature type="region of interest" description="Disordered" evidence="3">
    <location>
        <begin position="261"/>
        <end position="283"/>
    </location>
</feature>
<feature type="compositionally biased region" description="Polar residues" evidence="3">
    <location>
        <begin position="232"/>
        <end position="242"/>
    </location>
</feature>
<dbReference type="AlphaFoldDB" id="A0AAY4EQS8"/>
<protein>
    <recommendedName>
        <fullName evidence="4">Beta/gamma crystallin 'Greek key' domain-containing protein</fullName>
    </recommendedName>
</protein>
<feature type="region of interest" description="Disordered" evidence="3">
    <location>
        <begin position="102"/>
        <end position="249"/>
    </location>
</feature>
<dbReference type="GO" id="GO:0007601">
    <property type="term" value="P:visual perception"/>
    <property type="evidence" value="ECO:0007669"/>
    <property type="project" value="TreeGrafter"/>
</dbReference>
<dbReference type="InterPro" id="IPR001064">
    <property type="entry name" value="Beta/gamma_crystallin"/>
</dbReference>
<feature type="domain" description="Beta/gamma crystallin 'Greek key'" evidence="4">
    <location>
        <begin position="853"/>
        <end position="894"/>
    </location>
</feature>
<dbReference type="Ensembl" id="ENSDCDT00010070353.1">
    <property type="protein sequence ID" value="ENSDCDP00010059629.1"/>
    <property type="gene ID" value="ENSDCDG00010033299.1"/>
</dbReference>
<evidence type="ECO:0000256" key="1">
    <source>
        <dbReference type="ARBA" id="ARBA00009646"/>
    </source>
</evidence>
<feature type="compositionally biased region" description="Low complexity" evidence="3">
    <location>
        <begin position="273"/>
        <end position="282"/>
    </location>
</feature>
<dbReference type="PANTHER" id="PTHR11818">
    <property type="entry name" value="BETA/GAMMA CRYSTALLIN"/>
    <property type="match status" value="1"/>
</dbReference>
<evidence type="ECO:0000313" key="5">
    <source>
        <dbReference type="Ensembl" id="ENSDCDP00010059629.1"/>
    </source>
</evidence>
<reference evidence="5" key="2">
    <citation type="submission" date="2025-08" db="UniProtKB">
        <authorList>
            <consortium name="Ensembl"/>
        </authorList>
    </citation>
    <scope>IDENTIFICATION</scope>
</reference>
<feature type="region of interest" description="Disordered" evidence="3">
    <location>
        <begin position="312"/>
        <end position="386"/>
    </location>
</feature>
<dbReference type="GeneTree" id="ENSGT00940000157740"/>
<feature type="domain" description="Beta/gamma crystallin 'Greek key'" evidence="4">
    <location>
        <begin position="684"/>
        <end position="726"/>
    </location>
</feature>
<organism evidence="5 6">
    <name type="scientific">Denticeps clupeoides</name>
    <name type="common">denticle herring</name>
    <dbReference type="NCBI Taxonomy" id="299321"/>
    <lineage>
        <taxon>Eukaryota</taxon>
        <taxon>Metazoa</taxon>
        <taxon>Chordata</taxon>
        <taxon>Craniata</taxon>
        <taxon>Vertebrata</taxon>
        <taxon>Euteleostomi</taxon>
        <taxon>Actinopterygii</taxon>
        <taxon>Neopterygii</taxon>
        <taxon>Teleostei</taxon>
        <taxon>Clupei</taxon>
        <taxon>Clupeiformes</taxon>
        <taxon>Denticipitoidei</taxon>
        <taxon>Denticipitidae</taxon>
        <taxon>Denticeps</taxon>
    </lineage>
</organism>
<dbReference type="InterPro" id="IPR050252">
    <property type="entry name" value="Beta/Gamma-Crystallin"/>
</dbReference>
<feature type="compositionally biased region" description="Basic and acidic residues" evidence="3">
    <location>
        <begin position="346"/>
        <end position="359"/>
    </location>
</feature>
<evidence type="ECO:0000256" key="3">
    <source>
        <dbReference type="SAM" id="MobiDB-lite"/>
    </source>
</evidence>
<feature type="domain" description="Beta/gamma crystallin 'Greek key'" evidence="4">
    <location>
        <begin position="590"/>
        <end position="632"/>
    </location>
</feature>
<feature type="compositionally biased region" description="Basic and acidic residues" evidence="3">
    <location>
        <begin position="116"/>
        <end position="133"/>
    </location>
</feature>
<evidence type="ECO:0000259" key="4">
    <source>
        <dbReference type="PROSITE" id="PS50915"/>
    </source>
</evidence>
<feature type="domain" description="Beta/gamma crystallin 'Greek key'" evidence="4">
    <location>
        <begin position="543"/>
        <end position="589"/>
    </location>
</feature>
<dbReference type="GO" id="GO:0005212">
    <property type="term" value="F:structural constituent of eye lens"/>
    <property type="evidence" value="ECO:0007669"/>
    <property type="project" value="TreeGrafter"/>
</dbReference>
<evidence type="ECO:0000256" key="2">
    <source>
        <dbReference type="ARBA" id="ARBA00022737"/>
    </source>
</evidence>
<dbReference type="SUPFAM" id="SSF50370">
    <property type="entry name" value="Ricin B-like lectins"/>
    <property type="match status" value="1"/>
</dbReference>
<dbReference type="Proteomes" id="UP000694580">
    <property type="component" value="Chromosome 20"/>
</dbReference>
<dbReference type="SMART" id="SM00247">
    <property type="entry name" value="XTALbg"/>
    <property type="match status" value="5"/>
</dbReference>
<dbReference type="GO" id="GO:0002088">
    <property type="term" value="P:lens development in camera-type eye"/>
    <property type="evidence" value="ECO:0007669"/>
    <property type="project" value="TreeGrafter"/>
</dbReference>
<feature type="compositionally biased region" description="Basic and acidic residues" evidence="3">
    <location>
        <begin position="217"/>
        <end position="231"/>
    </location>
</feature>
<proteinExistence type="inferred from homology"/>
<reference evidence="5 6" key="1">
    <citation type="submission" date="2020-06" db="EMBL/GenBank/DDBJ databases">
        <authorList>
            <consortium name="Wellcome Sanger Institute Data Sharing"/>
        </authorList>
    </citation>
    <scope>NUCLEOTIDE SEQUENCE [LARGE SCALE GENOMIC DNA]</scope>
</reference>
<dbReference type="PRINTS" id="PR01367">
    <property type="entry name" value="BGCRYSTALLIN"/>
</dbReference>
<reference evidence="5" key="3">
    <citation type="submission" date="2025-09" db="UniProtKB">
        <authorList>
            <consortium name="Ensembl"/>
        </authorList>
    </citation>
    <scope>IDENTIFICATION</scope>
</reference>
<dbReference type="Gene3D" id="2.80.10.50">
    <property type="match status" value="1"/>
</dbReference>
<dbReference type="SUPFAM" id="SSF49695">
    <property type="entry name" value="gamma-Crystallin-like"/>
    <property type="match status" value="3"/>
</dbReference>
<comment type="similarity">
    <text evidence="1">Belongs to the beta/gamma-crystallin family.</text>
</comment>
<dbReference type="PANTHER" id="PTHR11818:SF50">
    <property type="entry name" value="BETA_GAMMA CRYSTALLIN DOMAIN-CONTAINING PROTEIN 2"/>
    <property type="match status" value="1"/>
</dbReference>
<keyword evidence="6" id="KW-1185">Reference proteome</keyword>
<dbReference type="Gene3D" id="2.60.20.10">
    <property type="entry name" value="Crystallins"/>
    <property type="match status" value="5"/>
</dbReference>
<dbReference type="Pfam" id="PF00030">
    <property type="entry name" value="Crystall"/>
    <property type="match status" value="5"/>
</dbReference>
<dbReference type="InterPro" id="IPR035992">
    <property type="entry name" value="Ricin_B-like_lectins"/>
</dbReference>
<feature type="compositionally biased region" description="Low complexity" evidence="3">
    <location>
        <begin position="320"/>
        <end position="342"/>
    </location>
</feature>
<dbReference type="SMART" id="SM00458">
    <property type="entry name" value="RICIN"/>
    <property type="match status" value="1"/>
</dbReference>
<feature type="compositionally biased region" description="Polar residues" evidence="3">
    <location>
        <begin position="137"/>
        <end position="154"/>
    </location>
</feature>
<evidence type="ECO:0000313" key="6">
    <source>
        <dbReference type="Proteomes" id="UP000694580"/>
    </source>
</evidence>
<feature type="domain" description="Beta/gamma crystallin 'Greek key'" evidence="4">
    <location>
        <begin position="764"/>
        <end position="807"/>
    </location>
</feature>
<feature type="compositionally biased region" description="Polar residues" evidence="3">
    <location>
        <begin position="106"/>
        <end position="115"/>
    </location>
</feature>
<accession>A0AAY4EQS8</accession>
<dbReference type="PROSITE" id="PS50915">
    <property type="entry name" value="CRYSTALLIN_BETA_GAMMA"/>
    <property type="match status" value="5"/>
</dbReference>
<keyword evidence="2" id="KW-0677">Repeat</keyword>